<dbReference type="AlphaFoldDB" id="A0A3A9YSU9"/>
<feature type="compositionally biased region" description="Basic residues" evidence="1">
    <location>
        <begin position="1"/>
        <end position="15"/>
    </location>
</feature>
<feature type="compositionally biased region" description="Low complexity" evidence="1">
    <location>
        <begin position="573"/>
        <end position="587"/>
    </location>
</feature>
<evidence type="ECO:0000313" key="4">
    <source>
        <dbReference type="Proteomes" id="UP000272474"/>
    </source>
</evidence>
<name>A0A3A9YSU9_9ACTN</name>
<reference evidence="3 4" key="1">
    <citation type="journal article" date="2014" name="Int. J. Syst. Evol. Microbiol.">
        <title>Streptomyces hoynatensis sp. nov., isolated from deep marine sediment.</title>
        <authorList>
            <person name="Veyisoglu A."/>
            <person name="Sahin N."/>
        </authorList>
    </citation>
    <scope>NUCLEOTIDE SEQUENCE [LARGE SCALE GENOMIC DNA]</scope>
    <source>
        <strain evidence="3 4">KCTC 29097</strain>
    </source>
</reference>
<sequence>MATARARRPAARRPANRQPANRRPAARRRPARRAGARRAGGGRAVSAARRPAGGGRDRRAQFVAPRPGRPRACAPGPSAAVVGGGIAGLAAATALAERGVRVTLYEREEVLGGRVAGWPVTLADGSRATMSRGFHAFFRQYYNLRALLRRADPGLRALTALPDYPLWHAAGLREGFSRVPRTPPWNALGYLALSPACGARDLLRMRPSAALPLLDVRVPEVYERLDGISARAFLDAIRFPPAARHAAFEVFSRSFFADPGELSAAEMVLMCHVYFLGSSEGLLFDVPREPFPAALWEPLARHLGGLGAEIRAGAAVRRVEPLPCGGFEVLAASPGARRHDAVVLALDTAGLRGLVARSPRLGDPGWRATIAALRTAPPFLVSRLWLDRPVAAGRSGFLATGGFGTLDNVSVLDRWEGEAARWAARTGGSVVELHAYALPHHADPAGQQRLLRAELGRVYPETRAARVLDARHLWREDCPLFAVGGHAGRPAVRTPHPRLTLAGDLVRTGLPVALMERAATSGLLAANALLAGWGLAGHPLWTVPGRGRFAALRALARLGRAPSPTHGRPARPAEPAVPAEPGGPAAS</sequence>
<protein>
    <submittedName>
        <fullName evidence="3">FAD-dependent oxidoreductase</fullName>
    </submittedName>
</protein>
<evidence type="ECO:0000256" key="1">
    <source>
        <dbReference type="SAM" id="MobiDB-lite"/>
    </source>
</evidence>
<dbReference type="PRINTS" id="PR00419">
    <property type="entry name" value="ADXRDTASE"/>
</dbReference>
<proteinExistence type="predicted"/>
<dbReference type="Proteomes" id="UP000272474">
    <property type="component" value="Unassembled WGS sequence"/>
</dbReference>
<gene>
    <name evidence="3" type="ORF">D7294_22675</name>
</gene>
<comment type="caution">
    <text evidence="3">The sequence shown here is derived from an EMBL/GenBank/DDBJ whole genome shotgun (WGS) entry which is preliminary data.</text>
</comment>
<feature type="compositionally biased region" description="Low complexity" evidence="1">
    <location>
        <begin position="64"/>
        <end position="76"/>
    </location>
</feature>
<dbReference type="SUPFAM" id="SSF51905">
    <property type="entry name" value="FAD/NAD(P)-binding domain"/>
    <property type="match status" value="1"/>
</dbReference>
<feature type="domain" description="Amine oxidase" evidence="2">
    <location>
        <begin position="86"/>
        <end position="530"/>
    </location>
</feature>
<dbReference type="InterPro" id="IPR036188">
    <property type="entry name" value="FAD/NAD-bd_sf"/>
</dbReference>
<accession>A0A3A9YSU9</accession>
<dbReference type="PANTHER" id="PTHR42923:SF43">
    <property type="entry name" value="AMINE OXIDASE"/>
    <property type="match status" value="1"/>
</dbReference>
<dbReference type="PANTHER" id="PTHR42923">
    <property type="entry name" value="PROTOPORPHYRINOGEN OXIDASE"/>
    <property type="match status" value="1"/>
</dbReference>
<dbReference type="InterPro" id="IPR002937">
    <property type="entry name" value="Amino_oxidase"/>
</dbReference>
<organism evidence="3 4">
    <name type="scientific">Streptomyces hoynatensis</name>
    <dbReference type="NCBI Taxonomy" id="1141874"/>
    <lineage>
        <taxon>Bacteria</taxon>
        <taxon>Bacillati</taxon>
        <taxon>Actinomycetota</taxon>
        <taxon>Actinomycetes</taxon>
        <taxon>Kitasatosporales</taxon>
        <taxon>Streptomycetaceae</taxon>
        <taxon>Streptomyces</taxon>
    </lineage>
</organism>
<dbReference type="GO" id="GO:0016491">
    <property type="term" value="F:oxidoreductase activity"/>
    <property type="evidence" value="ECO:0007669"/>
    <property type="project" value="InterPro"/>
</dbReference>
<evidence type="ECO:0000259" key="2">
    <source>
        <dbReference type="Pfam" id="PF01593"/>
    </source>
</evidence>
<dbReference type="Pfam" id="PF01593">
    <property type="entry name" value="Amino_oxidase"/>
    <property type="match status" value="1"/>
</dbReference>
<dbReference type="OrthoDB" id="7856496at2"/>
<keyword evidence="4" id="KW-1185">Reference proteome</keyword>
<evidence type="ECO:0000313" key="3">
    <source>
        <dbReference type="EMBL" id="RKN39050.1"/>
    </source>
</evidence>
<dbReference type="Gene3D" id="3.50.50.60">
    <property type="entry name" value="FAD/NAD(P)-binding domain"/>
    <property type="match status" value="1"/>
</dbReference>
<dbReference type="InterPro" id="IPR050464">
    <property type="entry name" value="Zeta_carotene_desat/Oxidored"/>
</dbReference>
<feature type="region of interest" description="Disordered" evidence="1">
    <location>
        <begin position="560"/>
        <end position="587"/>
    </location>
</feature>
<dbReference type="EMBL" id="RBAL01000015">
    <property type="protein sequence ID" value="RKN39050.1"/>
    <property type="molecule type" value="Genomic_DNA"/>
</dbReference>
<feature type="region of interest" description="Disordered" evidence="1">
    <location>
        <begin position="1"/>
        <end position="76"/>
    </location>
</feature>
<feature type="compositionally biased region" description="Basic residues" evidence="1">
    <location>
        <begin position="24"/>
        <end position="36"/>
    </location>
</feature>